<name>A0A0E0JHP9_ORYPU</name>
<dbReference type="Gramene" id="OPUNC01G12850.1">
    <property type="protein sequence ID" value="OPUNC01G12850.1"/>
    <property type="gene ID" value="OPUNC01G12850"/>
</dbReference>
<evidence type="ECO:0000313" key="2">
    <source>
        <dbReference type="EnsemblPlants" id="OPUNC01G12850.1"/>
    </source>
</evidence>
<evidence type="ECO:0000313" key="3">
    <source>
        <dbReference type="Proteomes" id="UP000026962"/>
    </source>
</evidence>
<dbReference type="EnsemblPlants" id="OPUNC01G12850.1">
    <property type="protein sequence ID" value="OPUNC01G12850.1"/>
    <property type="gene ID" value="OPUNC01G12850"/>
</dbReference>
<reference evidence="2" key="2">
    <citation type="submission" date="2018-05" db="EMBL/GenBank/DDBJ databases">
        <title>OpunRS2 (Oryza punctata Reference Sequence Version 2).</title>
        <authorList>
            <person name="Zhang J."/>
            <person name="Kudrna D."/>
            <person name="Lee S."/>
            <person name="Talag J."/>
            <person name="Welchert J."/>
            <person name="Wing R.A."/>
        </authorList>
    </citation>
    <scope>NUCLEOTIDE SEQUENCE [LARGE SCALE GENOMIC DNA]</scope>
</reference>
<protein>
    <submittedName>
        <fullName evidence="2">Uncharacterized protein</fullName>
    </submittedName>
</protein>
<dbReference type="Proteomes" id="UP000026962">
    <property type="component" value="Chromosome 1"/>
</dbReference>
<evidence type="ECO:0000256" key="1">
    <source>
        <dbReference type="SAM" id="MobiDB-lite"/>
    </source>
</evidence>
<dbReference type="HOGENOM" id="CLU_1716192_0_0_1"/>
<organism evidence="2">
    <name type="scientific">Oryza punctata</name>
    <name type="common">Red rice</name>
    <dbReference type="NCBI Taxonomy" id="4537"/>
    <lineage>
        <taxon>Eukaryota</taxon>
        <taxon>Viridiplantae</taxon>
        <taxon>Streptophyta</taxon>
        <taxon>Embryophyta</taxon>
        <taxon>Tracheophyta</taxon>
        <taxon>Spermatophyta</taxon>
        <taxon>Magnoliopsida</taxon>
        <taxon>Liliopsida</taxon>
        <taxon>Poales</taxon>
        <taxon>Poaceae</taxon>
        <taxon>BOP clade</taxon>
        <taxon>Oryzoideae</taxon>
        <taxon>Oryzeae</taxon>
        <taxon>Oryzinae</taxon>
        <taxon>Oryza</taxon>
    </lineage>
</organism>
<dbReference type="AlphaFoldDB" id="A0A0E0JHP9"/>
<keyword evidence="3" id="KW-1185">Reference proteome</keyword>
<reference evidence="2" key="1">
    <citation type="submission" date="2015-04" db="UniProtKB">
        <authorList>
            <consortium name="EnsemblPlants"/>
        </authorList>
    </citation>
    <scope>IDENTIFICATION</scope>
</reference>
<accession>A0A0E0JHP9</accession>
<proteinExistence type="predicted"/>
<sequence>MLSIGITFPPCRMGPLVRFTTYRAYESQRCSTQRYGLCPCGLAKPKSWLAMEVVLQLRWQATLRSSTSSVSEPVDVGCGDSRDGAIVGVGRHGARRTRLPPPSSGGGARQQGPDLVAPELVTTMVARMARWLHGRTTPTCNSSAAVGEGRIRL</sequence>
<feature type="region of interest" description="Disordered" evidence="1">
    <location>
        <begin position="92"/>
        <end position="114"/>
    </location>
</feature>